<name>A0A841FLV2_9ACTN</name>
<dbReference type="AlphaFoldDB" id="A0A841FLV2"/>
<protein>
    <submittedName>
        <fullName evidence="2">Flp pilus assembly protein protease CpaA</fullName>
    </submittedName>
</protein>
<gene>
    <name evidence="2" type="ORF">HNR73_005009</name>
</gene>
<proteinExistence type="predicted"/>
<keyword evidence="3" id="KW-1185">Reference proteome</keyword>
<keyword evidence="1" id="KW-0812">Transmembrane</keyword>
<dbReference type="EMBL" id="JACHGT010000011">
    <property type="protein sequence ID" value="MBB6037136.1"/>
    <property type="molecule type" value="Genomic_DNA"/>
</dbReference>
<keyword evidence="1" id="KW-0472">Membrane</keyword>
<dbReference type="RefSeq" id="WP_184789957.1">
    <property type="nucleotide sequence ID" value="NZ_BONT01000106.1"/>
</dbReference>
<keyword evidence="2" id="KW-0645">Protease</keyword>
<dbReference type="Proteomes" id="UP000548476">
    <property type="component" value="Unassembled WGS sequence"/>
</dbReference>
<evidence type="ECO:0000313" key="2">
    <source>
        <dbReference type="EMBL" id="MBB6037136.1"/>
    </source>
</evidence>
<feature type="transmembrane region" description="Helical" evidence="1">
    <location>
        <begin position="5"/>
        <end position="28"/>
    </location>
</feature>
<feature type="transmembrane region" description="Helical" evidence="1">
    <location>
        <begin position="48"/>
        <end position="67"/>
    </location>
</feature>
<reference evidence="2 3" key="1">
    <citation type="submission" date="2020-08" db="EMBL/GenBank/DDBJ databases">
        <title>Genomic Encyclopedia of Type Strains, Phase IV (KMG-IV): sequencing the most valuable type-strain genomes for metagenomic binning, comparative biology and taxonomic classification.</title>
        <authorList>
            <person name="Goeker M."/>
        </authorList>
    </citation>
    <scope>NUCLEOTIDE SEQUENCE [LARGE SCALE GENOMIC DNA]</scope>
    <source>
        <strain evidence="2 3">YIM 65646</strain>
    </source>
</reference>
<feature type="transmembrane region" description="Helical" evidence="1">
    <location>
        <begin position="74"/>
        <end position="95"/>
    </location>
</feature>
<sequence>MRKGYVIAVTVIGLVWAVAVCALASRWLDSAVLFTTPDRDEAHRNAVDTVWLAGVTLAGPVVVALVAKAGGLKAVFTGAWIAAAVLALLLAFPVYQAFGVA</sequence>
<keyword evidence="1" id="KW-1133">Transmembrane helix</keyword>
<accession>A0A841FLV2</accession>
<organism evidence="2 3">
    <name type="scientific">Phytomonospora endophytica</name>
    <dbReference type="NCBI Taxonomy" id="714109"/>
    <lineage>
        <taxon>Bacteria</taxon>
        <taxon>Bacillati</taxon>
        <taxon>Actinomycetota</taxon>
        <taxon>Actinomycetes</taxon>
        <taxon>Micromonosporales</taxon>
        <taxon>Micromonosporaceae</taxon>
        <taxon>Phytomonospora</taxon>
    </lineage>
</organism>
<keyword evidence="2" id="KW-0378">Hydrolase</keyword>
<comment type="caution">
    <text evidence="2">The sequence shown here is derived from an EMBL/GenBank/DDBJ whole genome shotgun (WGS) entry which is preliminary data.</text>
</comment>
<dbReference type="GO" id="GO:0008233">
    <property type="term" value="F:peptidase activity"/>
    <property type="evidence" value="ECO:0007669"/>
    <property type="project" value="UniProtKB-KW"/>
</dbReference>
<evidence type="ECO:0000313" key="3">
    <source>
        <dbReference type="Proteomes" id="UP000548476"/>
    </source>
</evidence>
<dbReference type="GO" id="GO:0006508">
    <property type="term" value="P:proteolysis"/>
    <property type="evidence" value="ECO:0007669"/>
    <property type="project" value="UniProtKB-KW"/>
</dbReference>
<evidence type="ECO:0000256" key="1">
    <source>
        <dbReference type="SAM" id="Phobius"/>
    </source>
</evidence>